<accession>A0AAN7AIY6</accession>
<dbReference type="EMBL" id="MU864382">
    <property type="protein sequence ID" value="KAK4188918.1"/>
    <property type="molecule type" value="Genomic_DNA"/>
</dbReference>
<comment type="caution">
    <text evidence="2">The sequence shown here is derived from an EMBL/GenBank/DDBJ whole genome shotgun (WGS) entry which is preliminary data.</text>
</comment>
<dbReference type="Proteomes" id="UP001302126">
    <property type="component" value="Unassembled WGS sequence"/>
</dbReference>
<gene>
    <name evidence="2" type="ORF">QBC35DRAFT_431918</name>
</gene>
<protein>
    <submittedName>
        <fullName evidence="2">Uncharacterized protein</fullName>
    </submittedName>
</protein>
<proteinExistence type="predicted"/>
<reference evidence="2" key="2">
    <citation type="submission" date="2023-05" db="EMBL/GenBank/DDBJ databases">
        <authorList>
            <consortium name="Lawrence Berkeley National Laboratory"/>
            <person name="Steindorff A."/>
            <person name="Hensen N."/>
            <person name="Bonometti L."/>
            <person name="Westerberg I."/>
            <person name="Brannstrom I.O."/>
            <person name="Guillou S."/>
            <person name="Cros-Aarteil S."/>
            <person name="Calhoun S."/>
            <person name="Haridas S."/>
            <person name="Kuo A."/>
            <person name="Mondo S."/>
            <person name="Pangilinan J."/>
            <person name="Riley R."/>
            <person name="Labutti K."/>
            <person name="Andreopoulos B."/>
            <person name="Lipzen A."/>
            <person name="Chen C."/>
            <person name="Yanf M."/>
            <person name="Daum C."/>
            <person name="Ng V."/>
            <person name="Clum A."/>
            <person name="Ohm R."/>
            <person name="Martin F."/>
            <person name="Silar P."/>
            <person name="Natvig D."/>
            <person name="Lalanne C."/>
            <person name="Gautier V."/>
            <person name="Ament-Velasquez S.L."/>
            <person name="Kruys A."/>
            <person name="Hutchinson M.I."/>
            <person name="Powell A.J."/>
            <person name="Barry K."/>
            <person name="Miller A.N."/>
            <person name="Grigoriev I.V."/>
            <person name="Debuchy R."/>
            <person name="Gladieux P."/>
            <person name="Thoren M.H."/>
            <person name="Johannesson H."/>
        </authorList>
    </citation>
    <scope>NUCLEOTIDE SEQUENCE</scope>
    <source>
        <strain evidence="2">PSN309</strain>
    </source>
</reference>
<organism evidence="2 3">
    <name type="scientific">Podospora australis</name>
    <dbReference type="NCBI Taxonomy" id="1536484"/>
    <lineage>
        <taxon>Eukaryota</taxon>
        <taxon>Fungi</taxon>
        <taxon>Dikarya</taxon>
        <taxon>Ascomycota</taxon>
        <taxon>Pezizomycotina</taxon>
        <taxon>Sordariomycetes</taxon>
        <taxon>Sordariomycetidae</taxon>
        <taxon>Sordariales</taxon>
        <taxon>Podosporaceae</taxon>
        <taxon>Podospora</taxon>
    </lineage>
</organism>
<name>A0AAN7AIY6_9PEZI</name>
<evidence type="ECO:0000313" key="3">
    <source>
        <dbReference type="Proteomes" id="UP001302126"/>
    </source>
</evidence>
<evidence type="ECO:0000313" key="2">
    <source>
        <dbReference type="EMBL" id="KAK4188918.1"/>
    </source>
</evidence>
<keyword evidence="1" id="KW-0732">Signal</keyword>
<evidence type="ECO:0000256" key="1">
    <source>
        <dbReference type="SAM" id="SignalP"/>
    </source>
</evidence>
<keyword evidence="3" id="KW-1185">Reference proteome</keyword>
<feature type="signal peptide" evidence="1">
    <location>
        <begin position="1"/>
        <end position="17"/>
    </location>
</feature>
<dbReference type="AlphaFoldDB" id="A0AAN7AIY6"/>
<sequence>MNFKITTLLTLAATVIAAPNPTPVEAAEVESRAVTLIELWGDSNFLGLKYTGKGDLGYCYNLPGDFNDYITSGKAYSGYVCTTWVDKNCYGTGFSFLSSSKFPTWIDNKSSSWMCEKY</sequence>
<reference evidence="2" key="1">
    <citation type="journal article" date="2023" name="Mol. Phylogenet. Evol.">
        <title>Genome-scale phylogeny and comparative genomics of the fungal order Sordariales.</title>
        <authorList>
            <person name="Hensen N."/>
            <person name="Bonometti L."/>
            <person name="Westerberg I."/>
            <person name="Brannstrom I.O."/>
            <person name="Guillou S."/>
            <person name="Cros-Aarteil S."/>
            <person name="Calhoun S."/>
            <person name="Haridas S."/>
            <person name="Kuo A."/>
            <person name="Mondo S."/>
            <person name="Pangilinan J."/>
            <person name="Riley R."/>
            <person name="LaButti K."/>
            <person name="Andreopoulos B."/>
            <person name="Lipzen A."/>
            <person name="Chen C."/>
            <person name="Yan M."/>
            <person name="Daum C."/>
            <person name="Ng V."/>
            <person name="Clum A."/>
            <person name="Steindorff A."/>
            <person name="Ohm R.A."/>
            <person name="Martin F."/>
            <person name="Silar P."/>
            <person name="Natvig D.O."/>
            <person name="Lalanne C."/>
            <person name="Gautier V."/>
            <person name="Ament-Velasquez S.L."/>
            <person name="Kruys A."/>
            <person name="Hutchinson M.I."/>
            <person name="Powell A.J."/>
            <person name="Barry K."/>
            <person name="Miller A.N."/>
            <person name="Grigoriev I.V."/>
            <person name="Debuchy R."/>
            <person name="Gladieux P."/>
            <person name="Hiltunen Thoren M."/>
            <person name="Johannesson H."/>
        </authorList>
    </citation>
    <scope>NUCLEOTIDE SEQUENCE</scope>
    <source>
        <strain evidence="2">PSN309</strain>
    </source>
</reference>
<dbReference type="Gene3D" id="2.60.20.10">
    <property type="entry name" value="Crystallins"/>
    <property type="match status" value="1"/>
</dbReference>
<feature type="chain" id="PRO_5042829103" evidence="1">
    <location>
        <begin position="18"/>
        <end position="118"/>
    </location>
</feature>